<evidence type="ECO:0000313" key="1">
    <source>
        <dbReference type="EMBL" id="GFG49586.1"/>
    </source>
</evidence>
<dbReference type="Proteomes" id="UP000220914">
    <property type="component" value="Unassembled WGS sequence"/>
</dbReference>
<organism evidence="2 3">
    <name type="scientific">Mycolicibacterium agri</name>
    <name type="common">Mycobacterium agri</name>
    <dbReference type="NCBI Taxonomy" id="36811"/>
    <lineage>
        <taxon>Bacteria</taxon>
        <taxon>Bacillati</taxon>
        <taxon>Actinomycetota</taxon>
        <taxon>Actinomycetes</taxon>
        <taxon>Mycobacteriales</taxon>
        <taxon>Mycobacteriaceae</taxon>
        <taxon>Mycolicibacterium</taxon>
    </lineage>
</organism>
<sequence length="251" mass="27433">MTTLHDHMLPAGYALFARYAFPPNELGYCGPAEAEVLLRGDNPAAVAEHAKAFDGAWPYLHAIAEAAGIADPLDAEVVHDYWIGGPLLGRVDPAHLVANLRRAFAGQVTGLLADPGITQGALAHHSFQVLVVYPWVRFLDRDAATALKVLQDCRIRWGTVESVDNEHVWTTARALTYADGVLALGEPRRERVRWRKDGVSLIEAPRPGDVVSAHWDWTCGVLTDAECVALADSTQTTLDLVNAARTEERNR</sequence>
<dbReference type="OrthoDB" id="2111648at2"/>
<comment type="caution">
    <text evidence="2">The sequence shown here is derived from an EMBL/GenBank/DDBJ whole genome shotgun (WGS) entry which is preliminary data.</text>
</comment>
<reference evidence="1 4" key="2">
    <citation type="journal article" date="2019" name="Emerg. Microbes Infect.">
        <title>Comprehensive subspecies identification of 175 nontuberculous mycobacteria species based on 7547 genomic profiles.</title>
        <authorList>
            <person name="Matsumoto Y."/>
            <person name="Kinjo T."/>
            <person name="Motooka D."/>
            <person name="Nabeya D."/>
            <person name="Jung N."/>
            <person name="Uechi K."/>
            <person name="Horii T."/>
            <person name="Iida T."/>
            <person name="Fujita J."/>
            <person name="Nakamura S."/>
        </authorList>
    </citation>
    <scope>NUCLEOTIDE SEQUENCE [LARGE SCALE GENOMIC DNA]</scope>
    <source>
        <strain evidence="1 4">JCM 6377</strain>
    </source>
</reference>
<dbReference type="Proteomes" id="UP000465302">
    <property type="component" value="Unassembled WGS sequence"/>
</dbReference>
<accession>A0A2A7MYZ0</accession>
<evidence type="ECO:0000313" key="2">
    <source>
        <dbReference type="EMBL" id="PEG36378.1"/>
    </source>
</evidence>
<name>A0A2A7MYZ0_MYCAG</name>
<gene>
    <name evidence="2" type="ORF">CQY20_19290</name>
    <name evidence="1" type="ORF">MAGR_10270</name>
</gene>
<evidence type="ECO:0000313" key="4">
    <source>
        <dbReference type="Proteomes" id="UP000465302"/>
    </source>
</evidence>
<protein>
    <submittedName>
        <fullName evidence="2">Uncharacterized protein</fullName>
    </submittedName>
</protein>
<dbReference type="EMBL" id="BLKS01000001">
    <property type="protein sequence ID" value="GFG49586.1"/>
    <property type="molecule type" value="Genomic_DNA"/>
</dbReference>
<dbReference type="RefSeq" id="WP_097941687.1">
    <property type="nucleotide sequence ID" value="NZ_BLKS01000001.1"/>
</dbReference>
<dbReference type="InterPro" id="IPR045660">
    <property type="entry name" value="DUF6390"/>
</dbReference>
<evidence type="ECO:0000313" key="3">
    <source>
        <dbReference type="Proteomes" id="UP000220914"/>
    </source>
</evidence>
<dbReference type="Pfam" id="PF19927">
    <property type="entry name" value="DUF6390"/>
    <property type="match status" value="1"/>
</dbReference>
<dbReference type="EMBL" id="PDCP01000035">
    <property type="protein sequence ID" value="PEG36378.1"/>
    <property type="molecule type" value="Genomic_DNA"/>
</dbReference>
<reference evidence="2 3" key="1">
    <citation type="submission" date="2017-10" db="EMBL/GenBank/DDBJ databases">
        <title>The new phylogeny of genus Mycobacterium.</title>
        <authorList>
            <person name="Tortoli E."/>
            <person name="Trovato A."/>
            <person name="Cirillo D.M."/>
        </authorList>
    </citation>
    <scope>NUCLEOTIDE SEQUENCE [LARGE SCALE GENOMIC DNA]</scope>
    <source>
        <strain evidence="2 3">CCUG37673</strain>
    </source>
</reference>
<dbReference type="AlphaFoldDB" id="A0A2A7MYZ0"/>
<keyword evidence="3" id="KW-1185">Reference proteome</keyword>
<reference evidence="1" key="3">
    <citation type="submission" date="2020-02" db="EMBL/GenBank/DDBJ databases">
        <authorList>
            <person name="Matsumoto Y."/>
            <person name="Motooka D."/>
            <person name="Nakamura S."/>
        </authorList>
    </citation>
    <scope>NUCLEOTIDE SEQUENCE</scope>
    <source>
        <strain evidence="1">JCM 6377</strain>
    </source>
</reference>
<proteinExistence type="predicted"/>